<dbReference type="GO" id="GO:0043565">
    <property type="term" value="F:sequence-specific DNA binding"/>
    <property type="evidence" value="ECO:0007669"/>
    <property type="project" value="InterPro"/>
</dbReference>
<dbReference type="GO" id="GO:0005524">
    <property type="term" value="F:ATP binding"/>
    <property type="evidence" value="ECO:0007669"/>
    <property type="project" value="UniProtKB-KW"/>
</dbReference>
<dbReference type="FunFam" id="3.40.50.300:FF:000006">
    <property type="entry name" value="DNA-binding transcriptional regulator NtrC"/>
    <property type="match status" value="1"/>
</dbReference>
<protein>
    <submittedName>
        <fullName evidence="8">Transcriptional regulatory protein ZraR</fullName>
    </submittedName>
</protein>
<dbReference type="PROSITE" id="PS50045">
    <property type="entry name" value="SIGMA54_INTERACT_4"/>
    <property type="match status" value="1"/>
</dbReference>
<dbReference type="KEGG" id="svp:Pan189_04340"/>
<dbReference type="SUPFAM" id="SSF52172">
    <property type="entry name" value="CheY-like"/>
    <property type="match status" value="1"/>
</dbReference>
<dbReference type="InterPro" id="IPR027417">
    <property type="entry name" value="P-loop_NTPase"/>
</dbReference>
<dbReference type="CDD" id="cd00009">
    <property type="entry name" value="AAA"/>
    <property type="match status" value="1"/>
</dbReference>
<evidence type="ECO:0000256" key="2">
    <source>
        <dbReference type="ARBA" id="ARBA00022840"/>
    </source>
</evidence>
<name>A0A517QWN8_9PLAN</name>
<evidence type="ECO:0000259" key="6">
    <source>
        <dbReference type="PROSITE" id="PS50045"/>
    </source>
</evidence>
<dbReference type="RefSeq" id="WP_145362311.1">
    <property type="nucleotide sequence ID" value="NZ_CP036268.1"/>
</dbReference>
<dbReference type="GO" id="GO:0006355">
    <property type="term" value="P:regulation of DNA-templated transcription"/>
    <property type="evidence" value="ECO:0007669"/>
    <property type="project" value="InterPro"/>
</dbReference>
<feature type="domain" description="Response regulatory" evidence="7">
    <location>
        <begin position="8"/>
        <end position="122"/>
    </location>
</feature>
<dbReference type="InterPro" id="IPR002197">
    <property type="entry name" value="HTH_Fis"/>
</dbReference>
<dbReference type="PROSITE" id="PS00688">
    <property type="entry name" value="SIGMA54_INTERACT_3"/>
    <property type="match status" value="1"/>
</dbReference>
<dbReference type="Pfam" id="PF25601">
    <property type="entry name" value="AAA_lid_14"/>
    <property type="match status" value="1"/>
</dbReference>
<reference evidence="8 9" key="1">
    <citation type="submission" date="2019-02" db="EMBL/GenBank/DDBJ databases">
        <title>Deep-cultivation of Planctomycetes and their phenomic and genomic characterization uncovers novel biology.</title>
        <authorList>
            <person name="Wiegand S."/>
            <person name="Jogler M."/>
            <person name="Boedeker C."/>
            <person name="Pinto D."/>
            <person name="Vollmers J."/>
            <person name="Rivas-Marin E."/>
            <person name="Kohn T."/>
            <person name="Peeters S.H."/>
            <person name="Heuer A."/>
            <person name="Rast P."/>
            <person name="Oberbeckmann S."/>
            <person name="Bunk B."/>
            <person name="Jeske O."/>
            <person name="Meyerdierks A."/>
            <person name="Storesund J.E."/>
            <person name="Kallscheuer N."/>
            <person name="Luecker S."/>
            <person name="Lage O.M."/>
            <person name="Pohl T."/>
            <person name="Merkel B.J."/>
            <person name="Hornburger P."/>
            <person name="Mueller R.-W."/>
            <person name="Bruemmer F."/>
            <person name="Labrenz M."/>
            <person name="Spormann A.M."/>
            <person name="Op den Camp H."/>
            <person name="Overmann J."/>
            <person name="Amann R."/>
            <person name="Jetten M.S.M."/>
            <person name="Mascher T."/>
            <person name="Medema M.H."/>
            <person name="Devos D.P."/>
            <person name="Kaster A.-K."/>
            <person name="Ovreas L."/>
            <person name="Rohde M."/>
            <person name="Galperin M.Y."/>
            <person name="Jogler C."/>
        </authorList>
    </citation>
    <scope>NUCLEOTIDE SEQUENCE [LARGE SCALE GENOMIC DNA]</scope>
    <source>
        <strain evidence="8 9">Pan189</strain>
    </source>
</reference>
<comment type="caution">
    <text evidence="5">Lacks conserved residue(s) required for the propagation of feature annotation.</text>
</comment>
<dbReference type="PROSITE" id="PS50110">
    <property type="entry name" value="RESPONSE_REGULATORY"/>
    <property type="match status" value="1"/>
</dbReference>
<evidence type="ECO:0000313" key="9">
    <source>
        <dbReference type="Proteomes" id="UP000317318"/>
    </source>
</evidence>
<dbReference type="InterPro" id="IPR009057">
    <property type="entry name" value="Homeodomain-like_sf"/>
</dbReference>
<dbReference type="SUPFAM" id="SSF46689">
    <property type="entry name" value="Homeodomain-like"/>
    <property type="match status" value="1"/>
</dbReference>
<dbReference type="InterPro" id="IPR011006">
    <property type="entry name" value="CheY-like_superfamily"/>
</dbReference>
<keyword evidence="9" id="KW-1185">Reference proteome</keyword>
<dbReference type="InterPro" id="IPR003593">
    <property type="entry name" value="AAA+_ATPase"/>
</dbReference>
<evidence type="ECO:0000256" key="1">
    <source>
        <dbReference type="ARBA" id="ARBA00022741"/>
    </source>
</evidence>
<evidence type="ECO:0000259" key="7">
    <source>
        <dbReference type="PROSITE" id="PS50110"/>
    </source>
</evidence>
<dbReference type="InterPro" id="IPR058031">
    <property type="entry name" value="AAA_lid_NorR"/>
</dbReference>
<dbReference type="PRINTS" id="PR01590">
    <property type="entry name" value="HTHFIS"/>
</dbReference>
<keyword evidence="2" id="KW-0067">ATP-binding</keyword>
<sequence>MSRDKTPRIAFLDDIPSLREEMVAILEGAGLAATALSDPYEAIAKAERRELDLLITSLVMKPLGGFEVIRGVRGVGSDVPIIMLTSYGTEQSAIEANRLGIADYLTKPIASRELVARVRRVLKGDAEGPVTLAKMISSDSAMEAIFEKARVVASSESRILILGETGCGKQLLAHAIHEHSGRAKAPFVEVNCAAIPSGLLESELFGHEPGAFTGATKRRIGRFEAAGHGTIFLDEIGELSFDLQSKLLHVLEGGRFTRVGGNDDLKSQARLVTATNRDLHVEVEQGRFRADLFYRLNVISLTLPALRERPGDIMLLAEHFLKKFLPEGRRPPRFSNEAVQVLTTFPWPGNVRELQNVAEQIAVLHVGTEINVADLPQRIVHGADQATSPTVAAPSGNRSFRLEPFRDARDRFEREYLTESITAAGGNLAEAARRAGLDRAQFFRLAKKHGLSSNARR</sequence>
<organism evidence="8 9">
    <name type="scientific">Stratiformator vulcanicus</name>
    <dbReference type="NCBI Taxonomy" id="2527980"/>
    <lineage>
        <taxon>Bacteria</taxon>
        <taxon>Pseudomonadati</taxon>
        <taxon>Planctomycetota</taxon>
        <taxon>Planctomycetia</taxon>
        <taxon>Planctomycetales</taxon>
        <taxon>Planctomycetaceae</taxon>
        <taxon>Stratiformator</taxon>
    </lineage>
</organism>
<keyword evidence="1" id="KW-0547">Nucleotide-binding</keyword>
<dbReference type="InterPro" id="IPR002078">
    <property type="entry name" value="Sigma_54_int"/>
</dbReference>
<dbReference type="GO" id="GO:0000160">
    <property type="term" value="P:phosphorelay signal transduction system"/>
    <property type="evidence" value="ECO:0007669"/>
    <property type="project" value="InterPro"/>
</dbReference>
<dbReference type="InterPro" id="IPR001789">
    <property type="entry name" value="Sig_transdc_resp-reg_receiver"/>
</dbReference>
<dbReference type="Proteomes" id="UP000317318">
    <property type="component" value="Chromosome"/>
</dbReference>
<gene>
    <name evidence="8" type="primary">zraR_1</name>
    <name evidence="8" type="ORF">Pan189_04340</name>
</gene>
<proteinExistence type="predicted"/>
<dbReference type="Gene3D" id="1.10.10.60">
    <property type="entry name" value="Homeodomain-like"/>
    <property type="match status" value="1"/>
</dbReference>
<dbReference type="EMBL" id="CP036268">
    <property type="protein sequence ID" value="QDT36079.1"/>
    <property type="molecule type" value="Genomic_DNA"/>
</dbReference>
<dbReference type="InterPro" id="IPR025944">
    <property type="entry name" value="Sigma_54_int_dom_CS"/>
</dbReference>
<evidence type="ECO:0000256" key="5">
    <source>
        <dbReference type="PROSITE-ProRule" id="PRU00169"/>
    </source>
</evidence>
<dbReference type="SUPFAM" id="SSF52540">
    <property type="entry name" value="P-loop containing nucleoside triphosphate hydrolases"/>
    <property type="match status" value="1"/>
</dbReference>
<evidence type="ECO:0000256" key="3">
    <source>
        <dbReference type="ARBA" id="ARBA00023015"/>
    </source>
</evidence>
<dbReference type="SMART" id="SM00448">
    <property type="entry name" value="REC"/>
    <property type="match status" value="1"/>
</dbReference>
<evidence type="ECO:0000256" key="4">
    <source>
        <dbReference type="ARBA" id="ARBA00023163"/>
    </source>
</evidence>
<feature type="domain" description="Sigma-54 factor interaction" evidence="6">
    <location>
        <begin position="135"/>
        <end position="363"/>
    </location>
</feature>
<accession>A0A517QWN8</accession>
<dbReference type="OrthoDB" id="9807827at2"/>
<keyword evidence="3" id="KW-0805">Transcription regulation</keyword>
<dbReference type="PANTHER" id="PTHR32071">
    <property type="entry name" value="TRANSCRIPTIONAL REGULATORY PROTEIN"/>
    <property type="match status" value="1"/>
</dbReference>
<keyword evidence="4" id="KW-0804">Transcription</keyword>
<dbReference type="Pfam" id="PF00072">
    <property type="entry name" value="Response_reg"/>
    <property type="match status" value="1"/>
</dbReference>
<dbReference type="Gene3D" id="3.40.50.300">
    <property type="entry name" value="P-loop containing nucleotide triphosphate hydrolases"/>
    <property type="match status" value="1"/>
</dbReference>
<dbReference type="AlphaFoldDB" id="A0A517QWN8"/>
<evidence type="ECO:0000313" key="8">
    <source>
        <dbReference type="EMBL" id="QDT36079.1"/>
    </source>
</evidence>
<dbReference type="Pfam" id="PF00158">
    <property type="entry name" value="Sigma54_activat"/>
    <property type="match status" value="1"/>
</dbReference>
<dbReference type="Gene3D" id="3.40.50.2300">
    <property type="match status" value="1"/>
</dbReference>
<dbReference type="Gene3D" id="1.10.8.60">
    <property type="match status" value="1"/>
</dbReference>
<dbReference type="SMART" id="SM00382">
    <property type="entry name" value="AAA"/>
    <property type="match status" value="1"/>
</dbReference>